<dbReference type="AlphaFoldDB" id="A0A9N9BZ18"/>
<dbReference type="PANTHER" id="PTHR47718:SF3">
    <property type="entry name" value="PROTEIN FAR1-RELATED SEQUENCE 5-LIKE"/>
    <property type="match status" value="1"/>
</dbReference>
<keyword evidence="3" id="KW-1185">Reference proteome</keyword>
<evidence type="ECO:0000313" key="2">
    <source>
        <dbReference type="EMBL" id="CAG8585902.1"/>
    </source>
</evidence>
<dbReference type="EMBL" id="CAJVQA010003877">
    <property type="protein sequence ID" value="CAG8585902.1"/>
    <property type="molecule type" value="Genomic_DNA"/>
</dbReference>
<protein>
    <submittedName>
        <fullName evidence="2">6467_t:CDS:1</fullName>
    </submittedName>
</protein>
<sequence length="537" mass="61223">MILVFDDDYILYKATLVNTDSDICEAIPANNNLDTCEVTPVNDNSDTIIVGQTFKEWSDVEQHIYTYAIKHSFTIRLNYTDKNLGFLIRAEIVCHYARAPSNKSSGLRRTKSVAIDIAAVVFDLGHCKLSNVENMHVRMLYNGEVPVPTIINMLSLSQTVKLLCSLNNNNEYLFTYSVNNNKLHCLFFTTHSAVAKFKYYPEVLLMDSTYKTNCFVMPLLLISSVDAIGIIFLVASRLLANETTPSFYLAFVSALKTEASHVRHQLCIWHVKQNIIKNLSKKLKNKFIAFIKDFKTLMFKSVETQFNTLWDHLIACCYTNKNINYEIQTTQQSETSNAHLKCLLGHIAPLSELINALEKLNFVYSLLLKQYNLATSYNVERKELNLFQVYRNEGHKPRFNTDDDMFHSEENSIESITELSYLASHSNRSLADFLPSVNHSICDITNQQISIKSTVDLLKDIESISNRVGHVKINNILAHFVEQLNNDFSLLKEDIEDSIIVKTKKKPSNTKRKKTGTEHAIKKVYMCSICSSTGHNS</sequence>
<feature type="domain" description="ZSWIM1/3 RNaseH-like" evidence="1">
    <location>
        <begin position="173"/>
        <end position="248"/>
    </location>
</feature>
<evidence type="ECO:0000259" key="1">
    <source>
        <dbReference type="Pfam" id="PF21056"/>
    </source>
</evidence>
<gene>
    <name evidence="2" type="ORF">CPELLU_LOCUS6312</name>
</gene>
<dbReference type="PANTHER" id="PTHR47718">
    <property type="entry name" value="OS01G0519700 PROTEIN"/>
    <property type="match status" value="1"/>
</dbReference>
<proteinExistence type="predicted"/>
<dbReference type="InterPro" id="IPR048324">
    <property type="entry name" value="ZSWIM1-3_RNaseH-like"/>
</dbReference>
<evidence type="ECO:0000313" key="3">
    <source>
        <dbReference type="Proteomes" id="UP000789759"/>
    </source>
</evidence>
<dbReference type="Pfam" id="PF21056">
    <property type="entry name" value="ZSWIM1-3_RNaseH-like"/>
    <property type="match status" value="1"/>
</dbReference>
<accession>A0A9N9BZ18</accession>
<dbReference type="Proteomes" id="UP000789759">
    <property type="component" value="Unassembled WGS sequence"/>
</dbReference>
<name>A0A9N9BZ18_9GLOM</name>
<organism evidence="2 3">
    <name type="scientific">Cetraspora pellucida</name>
    <dbReference type="NCBI Taxonomy" id="1433469"/>
    <lineage>
        <taxon>Eukaryota</taxon>
        <taxon>Fungi</taxon>
        <taxon>Fungi incertae sedis</taxon>
        <taxon>Mucoromycota</taxon>
        <taxon>Glomeromycotina</taxon>
        <taxon>Glomeromycetes</taxon>
        <taxon>Diversisporales</taxon>
        <taxon>Gigasporaceae</taxon>
        <taxon>Cetraspora</taxon>
    </lineage>
</organism>
<reference evidence="2" key="1">
    <citation type="submission" date="2021-06" db="EMBL/GenBank/DDBJ databases">
        <authorList>
            <person name="Kallberg Y."/>
            <person name="Tangrot J."/>
            <person name="Rosling A."/>
        </authorList>
    </citation>
    <scope>NUCLEOTIDE SEQUENCE</scope>
    <source>
        <strain evidence="2">FL966</strain>
    </source>
</reference>
<comment type="caution">
    <text evidence="2">The sequence shown here is derived from an EMBL/GenBank/DDBJ whole genome shotgun (WGS) entry which is preliminary data.</text>
</comment>